<dbReference type="RefSeq" id="WP_179220895.1">
    <property type="nucleotide sequence ID" value="NZ_FZOS01000028.1"/>
</dbReference>
<evidence type="ECO:0000256" key="1">
    <source>
        <dbReference type="SAM" id="Phobius"/>
    </source>
</evidence>
<dbReference type="EMBL" id="FZOS01000028">
    <property type="protein sequence ID" value="SNS98623.1"/>
    <property type="molecule type" value="Genomic_DNA"/>
</dbReference>
<reference evidence="3" key="1">
    <citation type="submission" date="2017-06" db="EMBL/GenBank/DDBJ databases">
        <authorList>
            <person name="Varghese N."/>
            <person name="Submissions S."/>
        </authorList>
    </citation>
    <scope>NUCLEOTIDE SEQUENCE [LARGE SCALE GENOMIC DNA]</scope>
    <source>
        <strain evidence="3">LNB2</strain>
    </source>
</reference>
<evidence type="ECO:0000313" key="2">
    <source>
        <dbReference type="EMBL" id="SNS98623.1"/>
    </source>
</evidence>
<feature type="transmembrane region" description="Helical" evidence="1">
    <location>
        <begin position="43"/>
        <end position="63"/>
    </location>
</feature>
<keyword evidence="1" id="KW-1133">Transmembrane helix</keyword>
<keyword evidence="1" id="KW-0812">Transmembrane</keyword>
<evidence type="ECO:0000313" key="3">
    <source>
        <dbReference type="Proteomes" id="UP000198281"/>
    </source>
</evidence>
<proteinExistence type="predicted"/>
<dbReference type="Proteomes" id="UP000198281">
    <property type="component" value="Unassembled WGS sequence"/>
</dbReference>
<protein>
    <submittedName>
        <fullName evidence="2">Uncharacterized protein</fullName>
    </submittedName>
</protein>
<name>A0A239J027_9SPHN</name>
<dbReference type="AlphaFoldDB" id="A0A239J027"/>
<keyword evidence="3" id="KW-1185">Reference proteome</keyword>
<keyword evidence="1" id="KW-0472">Membrane</keyword>
<gene>
    <name evidence="2" type="ORF">SAMN06295912_12828</name>
</gene>
<accession>A0A239J027</accession>
<sequence length="257" mass="27593">MSNPQYSIDYGGEAPQQGGVATLPPQAAGQPFQIVMPPQKKRISAGAGMFFGIILCGAALYGAEMFAPPDYRPSTITGSYGGRYAAEIKAHDLETQAAFLDWAEEVKVSVAQQQEQYRAAAQGILTNYQAAYDRTRIYAQTTAQLQQDYVHQRTEIARQQQGTDALVINLARLWGRVANVIEPGGGDDALAYADQVGGQLQQELTSAVQNGVTVSVEGWDTGLPPPSAVQADIDRMAPISFPDLPEISRDAQSEGGE</sequence>
<organism evidence="2 3">
    <name type="scientific">Edaphosphingomonas laterariae</name>
    <dbReference type="NCBI Taxonomy" id="861865"/>
    <lineage>
        <taxon>Bacteria</taxon>
        <taxon>Pseudomonadati</taxon>
        <taxon>Pseudomonadota</taxon>
        <taxon>Alphaproteobacteria</taxon>
        <taxon>Sphingomonadales</taxon>
        <taxon>Rhizorhabdaceae</taxon>
        <taxon>Edaphosphingomonas</taxon>
    </lineage>
</organism>